<evidence type="ECO:0000256" key="2">
    <source>
        <dbReference type="ARBA" id="ARBA00023056"/>
    </source>
</evidence>
<evidence type="ECO:0000313" key="6">
    <source>
        <dbReference type="EMBL" id="QOY33767.1"/>
    </source>
</evidence>
<keyword evidence="5" id="KW-0808">Transferase</keyword>
<dbReference type="Pfam" id="PF24894">
    <property type="entry name" value="Hexapep_GlmU"/>
    <property type="match status" value="1"/>
</dbReference>
<dbReference type="NCBIfam" id="TIGR02092">
    <property type="entry name" value="glgD"/>
    <property type="match status" value="1"/>
</dbReference>
<dbReference type="CDD" id="cd02508">
    <property type="entry name" value="ADP_Glucose_PP"/>
    <property type="match status" value="1"/>
</dbReference>
<reference evidence="6 7" key="3">
    <citation type="journal article" date="2019" name="Int. J. Syst. Evol. Microbiol.">
        <title>Anaerobacillus isosaccharinicus sp. nov., an alkaliphilic bacterium which degrades isosaccharinic acid.</title>
        <authorList>
            <person name="Bassil N.M."/>
            <person name="Lloyd J.R."/>
        </authorList>
    </citation>
    <scope>NUCLEOTIDE SEQUENCE [LARGE SCALE GENOMIC DNA]</scope>
    <source>
        <strain evidence="6 7">NB2006</strain>
    </source>
</reference>
<protein>
    <submittedName>
        <fullName evidence="5">Glucose-1-phosphate adenylyltransferase subunit GlgD</fullName>
        <ecNumber evidence="6">2.7.7.27</ecNumber>
    </submittedName>
</protein>
<dbReference type="InterPro" id="IPR011831">
    <property type="entry name" value="ADP-Glc_PPase"/>
</dbReference>
<dbReference type="Proteomes" id="UP000180175">
    <property type="component" value="Chromosome"/>
</dbReference>
<dbReference type="GO" id="GO:0008878">
    <property type="term" value="F:glucose-1-phosphate adenylyltransferase activity"/>
    <property type="evidence" value="ECO:0007669"/>
    <property type="project" value="UniProtKB-EC"/>
</dbReference>
<dbReference type="PANTHER" id="PTHR43523">
    <property type="entry name" value="GLUCOSE-1-PHOSPHATE ADENYLYLTRANSFERASE-RELATED"/>
    <property type="match status" value="1"/>
</dbReference>
<dbReference type="SUPFAM" id="SSF53448">
    <property type="entry name" value="Nucleotide-diphospho-sugar transferases"/>
    <property type="match status" value="1"/>
</dbReference>
<keyword evidence="2" id="KW-0320">Glycogen biosynthesis</keyword>
<accession>A0A1S2LAH5</accession>
<dbReference type="EMBL" id="LQXD01000152">
    <property type="protein sequence ID" value="OIJ09479.1"/>
    <property type="molecule type" value="Genomic_DNA"/>
</dbReference>
<evidence type="ECO:0000313" key="5">
    <source>
        <dbReference type="EMBL" id="OIJ09479.1"/>
    </source>
</evidence>
<dbReference type="RefSeq" id="WP_071318219.1">
    <property type="nucleotide sequence ID" value="NZ_CP063356.2"/>
</dbReference>
<dbReference type="KEGG" id="aia:AWH56_013460"/>
<dbReference type="OrthoDB" id="9801810at2"/>
<reference evidence="6 7" key="2">
    <citation type="journal article" date="2017" name="Genome Announc.">
        <title>Draft Genome Sequences of Four Alkaliphilic Bacteria Belonging to the Anaerobacillus Genus.</title>
        <authorList>
            <person name="Bassil N.M."/>
            <person name="Lloyd J.R."/>
        </authorList>
    </citation>
    <scope>NUCLEOTIDE SEQUENCE [LARGE SCALE GENOMIC DNA]</scope>
    <source>
        <strain evidence="6 7">NB2006</strain>
    </source>
</reference>
<keyword evidence="5" id="KW-0548">Nucleotidyltransferase</keyword>
<dbReference type="InterPro" id="IPR056818">
    <property type="entry name" value="GlmU/GlgC-like_hexapep"/>
</dbReference>
<sequence>MEIMGVINLDNEQDFLNELTYFRCGAAVPFGGRYRLIDFVISNMTNAGMNDIAVFTRKKYRSLMDHLGKGKAWDLDTKYGGLFILPPDWNDPTDVSKGDLQHFHNNLDYFYRGKAEYVLISGSQHICNIDYQEAYEHHLKTEADITVIYKKVDMLEPEHKQCQKLETSHEGRVLKVTNEEYNNNVYMNMYIVSKKLLLQLVEHGIAHGASHFFNDCIANELENLHVQAFEYKGVHSVINSVQSFYKNNLQLLDPEFYHELFFSEQTILTKVKNEPPARYLNGANVVNSLVGNGCIIEGTVENSILFRGVVVKKGAVVKNSIIMQRCEIQGNTNIENVILDKDVTLTEGKRLIGNEQMPFVIPKQKVI</sequence>
<organism evidence="5 7">
    <name type="scientific">Anaerobacillus isosaccharinicus</name>
    <dbReference type="NCBI Taxonomy" id="1532552"/>
    <lineage>
        <taxon>Bacteria</taxon>
        <taxon>Bacillati</taxon>
        <taxon>Bacillota</taxon>
        <taxon>Bacilli</taxon>
        <taxon>Bacillales</taxon>
        <taxon>Bacillaceae</taxon>
        <taxon>Anaerobacillus</taxon>
    </lineage>
</organism>
<dbReference type="InterPro" id="IPR029044">
    <property type="entry name" value="Nucleotide-diphossugar_trans"/>
</dbReference>
<evidence type="ECO:0000259" key="4">
    <source>
        <dbReference type="Pfam" id="PF24894"/>
    </source>
</evidence>
<dbReference type="EMBL" id="CP063356">
    <property type="protein sequence ID" value="QOY33767.1"/>
    <property type="molecule type" value="Genomic_DNA"/>
</dbReference>
<name>A0A1S2LAH5_9BACI</name>
<dbReference type="Gene3D" id="2.160.10.10">
    <property type="entry name" value="Hexapeptide repeat proteins"/>
    <property type="match status" value="1"/>
</dbReference>
<feature type="domain" description="Glucose-1-phosphate adenylyltransferase/Bifunctional protein GlmU-like C-terminal hexapeptide" evidence="4">
    <location>
        <begin position="283"/>
        <end position="353"/>
    </location>
</feature>
<dbReference type="InterPro" id="IPR011832">
    <property type="entry name" value="GlgDAde_trans"/>
</dbReference>
<evidence type="ECO:0000313" key="7">
    <source>
        <dbReference type="Proteomes" id="UP000180175"/>
    </source>
</evidence>
<dbReference type="PANTHER" id="PTHR43523:SF6">
    <property type="entry name" value="GLYCOGEN BIOSYNTHESIS PROTEIN GLGD"/>
    <property type="match status" value="1"/>
</dbReference>
<evidence type="ECO:0000259" key="3">
    <source>
        <dbReference type="Pfam" id="PF00483"/>
    </source>
</evidence>
<feature type="domain" description="Nucleotidyl transferase" evidence="3">
    <location>
        <begin position="18"/>
        <end position="158"/>
    </location>
</feature>
<gene>
    <name evidence="6" type="primary">glgD</name>
    <name evidence="6" type="ORF">AWH56_013460</name>
    <name evidence="5" type="ORF">AWH56_17250</name>
</gene>
<keyword evidence="7" id="KW-1185">Reference proteome</keyword>
<dbReference type="Pfam" id="PF00483">
    <property type="entry name" value="NTP_transferase"/>
    <property type="match status" value="1"/>
</dbReference>
<dbReference type="InterPro" id="IPR011004">
    <property type="entry name" value="Trimer_LpxA-like_sf"/>
</dbReference>
<dbReference type="Gene3D" id="3.90.550.10">
    <property type="entry name" value="Spore Coat Polysaccharide Biosynthesis Protein SpsA, Chain A"/>
    <property type="match status" value="1"/>
</dbReference>
<evidence type="ECO:0000256" key="1">
    <source>
        <dbReference type="ARBA" id="ARBA00010443"/>
    </source>
</evidence>
<dbReference type="GO" id="GO:0005978">
    <property type="term" value="P:glycogen biosynthetic process"/>
    <property type="evidence" value="ECO:0007669"/>
    <property type="project" value="UniProtKB-KW"/>
</dbReference>
<dbReference type="CDD" id="cd04651">
    <property type="entry name" value="LbH_G1P_AT_C"/>
    <property type="match status" value="1"/>
</dbReference>
<dbReference type="SUPFAM" id="SSF51161">
    <property type="entry name" value="Trimeric LpxA-like enzymes"/>
    <property type="match status" value="1"/>
</dbReference>
<dbReference type="InterPro" id="IPR005835">
    <property type="entry name" value="NTP_transferase_dom"/>
</dbReference>
<proteinExistence type="inferred from homology"/>
<dbReference type="AlphaFoldDB" id="A0A1S2LAH5"/>
<reference evidence="6" key="4">
    <citation type="submission" date="2020-10" db="EMBL/GenBank/DDBJ databases">
        <authorList>
            <person name="Bassil N.M."/>
            <person name="Lloyd J.R."/>
        </authorList>
    </citation>
    <scope>NUCLEOTIDE SEQUENCE</scope>
    <source>
        <strain evidence="6">NB2006</strain>
    </source>
</reference>
<comment type="similarity">
    <text evidence="1">Belongs to the bacterial/plant glucose-1-phosphate adenylyltransferase family.</text>
</comment>
<dbReference type="EC" id="2.7.7.27" evidence="6"/>
<reference evidence="5 7" key="1">
    <citation type="submission" date="2016-10" db="EMBL/GenBank/DDBJ databases">
        <title>Draft genome sequences of four alkaliphilic bacteria belonging to the Anaerobacillus genus.</title>
        <authorList>
            <person name="Bassil N.M."/>
            <person name="Lloyd J.R."/>
        </authorList>
    </citation>
    <scope>NUCLEOTIDE SEQUENCE [LARGE SCALE GENOMIC DNA]</scope>
    <source>
        <strain evidence="5 7">NB2006</strain>
    </source>
</reference>